<organism evidence="10 11">
    <name type="scientific">Anaerocolumna jejuensis DSM 15929</name>
    <dbReference type="NCBI Taxonomy" id="1121322"/>
    <lineage>
        <taxon>Bacteria</taxon>
        <taxon>Bacillati</taxon>
        <taxon>Bacillota</taxon>
        <taxon>Clostridia</taxon>
        <taxon>Lachnospirales</taxon>
        <taxon>Lachnospiraceae</taxon>
        <taxon>Anaerocolumna</taxon>
    </lineage>
</organism>
<dbReference type="RefSeq" id="WP_073280622.1">
    <property type="nucleotide sequence ID" value="NZ_FRAC01000062.1"/>
</dbReference>
<dbReference type="AlphaFoldDB" id="A0A1M7DS07"/>
<feature type="transmembrane region" description="Helical" evidence="8">
    <location>
        <begin position="410"/>
        <end position="429"/>
    </location>
</feature>
<feature type="transmembrane region" description="Helical" evidence="8">
    <location>
        <begin position="379"/>
        <end position="398"/>
    </location>
</feature>
<dbReference type="SUPFAM" id="SSF103473">
    <property type="entry name" value="MFS general substrate transporter"/>
    <property type="match status" value="2"/>
</dbReference>
<evidence type="ECO:0000256" key="8">
    <source>
        <dbReference type="SAM" id="Phobius"/>
    </source>
</evidence>
<dbReference type="PANTHER" id="PTHR23522:SF10">
    <property type="entry name" value="3-PHENYLPROPIONIC ACID TRANSPORTER-RELATED"/>
    <property type="match status" value="1"/>
</dbReference>
<feature type="transmembrane region" description="Helical" evidence="8">
    <location>
        <begin position="323"/>
        <end position="343"/>
    </location>
</feature>
<dbReference type="Proteomes" id="UP000184386">
    <property type="component" value="Unassembled WGS sequence"/>
</dbReference>
<evidence type="ECO:0000256" key="6">
    <source>
        <dbReference type="ARBA" id="ARBA00022989"/>
    </source>
</evidence>
<feature type="transmembrane region" description="Helical" evidence="8">
    <location>
        <begin position="349"/>
        <end position="367"/>
    </location>
</feature>
<comment type="subcellular location">
    <subcellularLocation>
        <location evidence="1">Cell inner membrane</location>
        <topology evidence="1">Multi-pass membrane protein</topology>
    </subcellularLocation>
</comment>
<feature type="transmembrane region" description="Helical" evidence="8">
    <location>
        <begin position="71"/>
        <end position="94"/>
    </location>
</feature>
<feature type="transmembrane region" description="Helical" evidence="8">
    <location>
        <begin position="292"/>
        <end position="311"/>
    </location>
</feature>
<evidence type="ECO:0000256" key="5">
    <source>
        <dbReference type="ARBA" id="ARBA00022692"/>
    </source>
</evidence>
<dbReference type="GO" id="GO:0005886">
    <property type="term" value="C:plasma membrane"/>
    <property type="evidence" value="ECO:0007669"/>
    <property type="project" value="UniProtKB-SubCell"/>
</dbReference>
<keyword evidence="6 8" id="KW-1133">Transmembrane helix</keyword>
<proteinExistence type="predicted"/>
<dbReference type="GO" id="GO:0030395">
    <property type="term" value="F:lactose binding"/>
    <property type="evidence" value="ECO:0007669"/>
    <property type="project" value="TreeGrafter"/>
</dbReference>
<keyword evidence="7 8" id="KW-0472">Membrane</keyword>
<reference evidence="10 11" key="1">
    <citation type="submission" date="2016-11" db="EMBL/GenBank/DDBJ databases">
        <authorList>
            <person name="Jaros S."/>
            <person name="Januszkiewicz K."/>
            <person name="Wedrychowicz H."/>
        </authorList>
    </citation>
    <scope>NUCLEOTIDE SEQUENCE [LARGE SCALE GENOMIC DNA]</scope>
    <source>
        <strain evidence="10 11">DSM 15929</strain>
    </source>
</reference>
<evidence type="ECO:0000256" key="2">
    <source>
        <dbReference type="ARBA" id="ARBA00022448"/>
    </source>
</evidence>
<evidence type="ECO:0000313" key="10">
    <source>
        <dbReference type="EMBL" id="SHL82207.1"/>
    </source>
</evidence>
<evidence type="ECO:0000259" key="9">
    <source>
        <dbReference type="PROSITE" id="PS50850"/>
    </source>
</evidence>
<name>A0A1M7DS07_9FIRM</name>
<evidence type="ECO:0000313" key="11">
    <source>
        <dbReference type="Proteomes" id="UP000184386"/>
    </source>
</evidence>
<feature type="transmembrane region" description="Helical" evidence="8">
    <location>
        <begin position="194"/>
        <end position="213"/>
    </location>
</feature>
<dbReference type="PANTHER" id="PTHR23522">
    <property type="entry name" value="BLL5896 PROTEIN"/>
    <property type="match status" value="1"/>
</dbReference>
<dbReference type="InterPro" id="IPR024989">
    <property type="entry name" value="MFS_assoc_dom"/>
</dbReference>
<protein>
    <submittedName>
        <fullName evidence="10">MFS transporter, PPP family, 3-phenylpropionic acid transporter</fullName>
    </submittedName>
</protein>
<dbReference type="OrthoDB" id="1653456at2"/>
<dbReference type="Pfam" id="PF12832">
    <property type="entry name" value="MFS_1_like"/>
    <property type="match status" value="1"/>
</dbReference>
<keyword evidence="2" id="KW-0813">Transport</keyword>
<evidence type="ECO:0000256" key="4">
    <source>
        <dbReference type="ARBA" id="ARBA00022519"/>
    </source>
</evidence>
<keyword evidence="3" id="KW-1003">Cell membrane</keyword>
<dbReference type="STRING" id="1121322.SAMN02745136_05767"/>
<feature type="transmembrane region" description="Helical" evidence="8">
    <location>
        <begin position="170"/>
        <end position="188"/>
    </location>
</feature>
<gene>
    <name evidence="10" type="ORF">SAMN02745136_05767</name>
</gene>
<keyword evidence="5 8" id="KW-0812">Transmembrane</keyword>
<feature type="transmembrane region" description="Helical" evidence="8">
    <location>
        <begin position="6"/>
        <end position="25"/>
    </location>
</feature>
<feature type="domain" description="Major facilitator superfamily (MFS) profile" evidence="9">
    <location>
        <begin position="254"/>
        <end position="457"/>
    </location>
</feature>
<sequence length="457" mass="50036">MPPTAFFTYIVAISPSGLLTCLWYAMGINMETIAKRLTLKFGFIQASYWISQCAINSFAAVYLHAKHFENTQIGFILSFAAILSMLLQPLVASFADSSKKITLRHMLLTLMFMVLGLGLLLYILPDSFLLITVIYILINAIEYTLNPLFNSLAMEYMNQGVPMNYGLGRGMGSIAFAIMSFALGFFVDAFGPDAILPVFLLCYLLVILSTFLFKEKLPVFSAEQRALYGITEPSEAGEEKESSNLFVFLLHHKTFMVLLCGVAMLFYSHVLINTFLINIIENVGGNSSDMGLSLSIAAALELPTMALFILIVRKIKGSTLIKISALFFTVKSLLTLLAVNVALVHVSMSLQMISFALFTPASIYYVNDLIEKENRVKGQSLLGVANIGIAGTLANLTGGRLLDTFGVTRMLLIGTVVTAVGFILICLSVKEPVKESGLVKEDGPVRVDGLVKENELV</sequence>
<evidence type="ECO:0000256" key="7">
    <source>
        <dbReference type="ARBA" id="ARBA00023136"/>
    </source>
</evidence>
<dbReference type="Gene3D" id="1.20.1250.20">
    <property type="entry name" value="MFS general substrate transporter like domains"/>
    <property type="match status" value="2"/>
</dbReference>
<feature type="transmembrane region" description="Helical" evidence="8">
    <location>
        <begin position="255"/>
        <end position="280"/>
    </location>
</feature>
<dbReference type="InterPro" id="IPR036259">
    <property type="entry name" value="MFS_trans_sf"/>
</dbReference>
<keyword evidence="4" id="KW-0997">Cell inner membrane</keyword>
<dbReference type="EMBL" id="FRAC01000062">
    <property type="protein sequence ID" value="SHL82207.1"/>
    <property type="molecule type" value="Genomic_DNA"/>
</dbReference>
<feature type="transmembrane region" description="Helical" evidence="8">
    <location>
        <begin position="130"/>
        <end position="149"/>
    </location>
</feature>
<dbReference type="InterPro" id="IPR020846">
    <property type="entry name" value="MFS_dom"/>
</dbReference>
<feature type="transmembrane region" description="Helical" evidence="8">
    <location>
        <begin position="106"/>
        <end position="124"/>
    </location>
</feature>
<accession>A0A1M7DS07</accession>
<keyword evidence="11" id="KW-1185">Reference proteome</keyword>
<dbReference type="GO" id="GO:0015528">
    <property type="term" value="F:lactose:proton symporter activity"/>
    <property type="evidence" value="ECO:0007669"/>
    <property type="project" value="TreeGrafter"/>
</dbReference>
<dbReference type="PROSITE" id="PS50850">
    <property type="entry name" value="MFS"/>
    <property type="match status" value="1"/>
</dbReference>
<evidence type="ECO:0000256" key="3">
    <source>
        <dbReference type="ARBA" id="ARBA00022475"/>
    </source>
</evidence>
<feature type="transmembrane region" description="Helical" evidence="8">
    <location>
        <begin position="46"/>
        <end position="65"/>
    </location>
</feature>
<evidence type="ECO:0000256" key="1">
    <source>
        <dbReference type="ARBA" id="ARBA00004429"/>
    </source>
</evidence>